<dbReference type="InterPro" id="IPR045121">
    <property type="entry name" value="CoAse"/>
</dbReference>
<dbReference type="SUPFAM" id="SSF55811">
    <property type="entry name" value="Nudix"/>
    <property type="match status" value="1"/>
</dbReference>
<organism evidence="8 9">
    <name type="scientific">Myroides pelagicus</name>
    <dbReference type="NCBI Taxonomy" id="270914"/>
    <lineage>
        <taxon>Bacteria</taxon>
        <taxon>Pseudomonadati</taxon>
        <taxon>Bacteroidota</taxon>
        <taxon>Flavobacteriia</taxon>
        <taxon>Flavobacteriales</taxon>
        <taxon>Flavobacteriaceae</taxon>
        <taxon>Myroides</taxon>
    </lineage>
</organism>
<proteinExistence type="predicted"/>
<dbReference type="Gene3D" id="3.90.79.10">
    <property type="entry name" value="Nucleoside Triphosphate Pyrophosphohydrolase"/>
    <property type="match status" value="1"/>
</dbReference>
<evidence type="ECO:0000256" key="2">
    <source>
        <dbReference type="ARBA" id="ARBA00001946"/>
    </source>
</evidence>
<dbReference type="PANTHER" id="PTHR12992:SF11">
    <property type="entry name" value="MITOCHONDRIAL COENZYME A DIPHOSPHATASE NUDT8"/>
    <property type="match status" value="1"/>
</dbReference>
<feature type="domain" description="Nudix hydrolase" evidence="7">
    <location>
        <begin position="46"/>
        <end position="187"/>
    </location>
</feature>
<protein>
    <submittedName>
        <fullName evidence="8">NUDIX domain-containing protein</fullName>
    </submittedName>
</protein>
<evidence type="ECO:0000313" key="9">
    <source>
        <dbReference type="Proteomes" id="UP000488936"/>
    </source>
</evidence>
<evidence type="ECO:0000256" key="5">
    <source>
        <dbReference type="ARBA" id="ARBA00022842"/>
    </source>
</evidence>
<comment type="cofactor">
    <cofactor evidence="2">
        <name>Mg(2+)</name>
        <dbReference type="ChEBI" id="CHEBI:18420"/>
    </cofactor>
</comment>
<gene>
    <name evidence="8" type="ORF">GJV77_07915</name>
</gene>
<dbReference type="PROSITE" id="PS51462">
    <property type="entry name" value="NUDIX"/>
    <property type="match status" value="1"/>
</dbReference>
<accession>A0A7K1GN81</accession>
<comment type="caution">
    <text evidence="8">The sequence shown here is derived from an EMBL/GenBank/DDBJ whole genome shotgun (WGS) entry which is preliminary data.</text>
</comment>
<evidence type="ECO:0000256" key="1">
    <source>
        <dbReference type="ARBA" id="ARBA00001936"/>
    </source>
</evidence>
<dbReference type="GO" id="GO:0046872">
    <property type="term" value="F:metal ion binding"/>
    <property type="evidence" value="ECO:0007669"/>
    <property type="project" value="UniProtKB-KW"/>
</dbReference>
<keyword evidence="3" id="KW-0479">Metal-binding</keyword>
<dbReference type="InterPro" id="IPR000086">
    <property type="entry name" value="NUDIX_hydrolase_dom"/>
</dbReference>
<evidence type="ECO:0000256" key="3">
    <source>
        <dbReference type="ARBA" id="ARBA00022723"/>
    </source>
</evidence>
<dbReference type="AlphaFoldDB" id="A0A7K1GN81"/>
<name>A0A7K1GN81_9FLAO</name>
<evidence type="ECO:0000313" key="8">
    <source>
        <dbReference type="EMBL" id="MTH29843.1"/>
    </source>
</evidence>
<dbReference type="CDD" id="cd03426">
    <property type="entry name" value="NUDIX_CoAse_Nudt7"/>
    <property type="match status" value="1"/>
</dbReference>
<dbReference type="GO" id="GO:0010945">
    <property type="term" value="F:coenzyme A diphosphatase activity"/>
    <property type="evidence" value="ECO:0007669"/>
    <property type="project" value="InterPro"/>
</dbReference>
<keyword evidence="9" id="KW-1185">Reference proteome</keyword>
<comment type="cofactor">
    <cofactor evidence="1">
        <name>Mn(2+)</name>
        <dbReference type="ChEBI" id="CHEBI:29035"/>
    </cofactor>
</comment>
<dbReference type="Pfam" id="PF00293">
    <property type="entry name" value="NUDIX"/>
    <property type="match status" value="1"/>
</dbReference>
<sequence>MTFDSFLHKIDTIKTIIPQGVDAQALMVPTQRRPYLYVEDFLEYHPKRSAVMMLLYPHAGEVCLLLIERASYKGVHSGQVAFPGGKYEESDRNLEHTALRETYEEVGICSRDIQVIKPFTSVYVPPSNFIVQPYLGIIHHTPELILSHNEVANVIALPINKLFDDQLIQQVTMTTSYANQIAVPVYLYQGYTIWGATAMMISELKESLKQIL</sequence>
<dbReference type="EMBL" id="WMJY01000015">
    <property type="protein sequence ID" value="MTH29843.1"/>
    <property type="molecule type" value="Genomic_DNA"/>
</dbReference>
<keyword evidence="4" id="KW-0378">Hydrolase</keyword>
<evidence type="ECO:0000259" key="7">
    <source>
        <dbReference type="PROSITE" id="PS51462"/>
    </source>
</evidence>
<dbReference type="OrthoDB" id="9802805at2"/>
<evidence type="ECO:0000256" key="6">
    <source>
        <dbReference type="ARBA" id="ARBA00023211"/>
    </source>
</evidence>
<dbReference type="InterPro" id="IPR015797">
    <property type="entry name" value="NUDIX_hydrolase-like_dom_sf"/>
</dbReference>
<keyword evidence="6" id="KW-0464">Manganese</keyword>
<dbReference type="Proteomes" id="UP000488936">
    <property type="component" value="Unassembled WGS sequence"/>
</dbReference>
<dbReference type="RefSeq" id="WP_155035838.1">
    <property type="nucleotide sequence ID" value="NZ_JAYMMG010000019.1"/>
</dbReference>
<reference evidence="8 9" key="1">
    <citation type="journal article" date="2006" name="Int. J. Syst. Evol. Microbiol.">
        <title>Myroides pelagicus sp. nov., isolated from seawater in Thailand.</title>
        <authorList>
            <person name="Yoon J."/>
            <person name="Maneerat S."/>
            <person name="Kawai F."/>
            <person name="Yokota A."/>
        </authorList>
    </citation>
    <scope>NUCLEOTIDE SEQUENCE [LARGE SCALE GENOMIC DNA]</scope>
    <source>
        <strain evidence="8 9">SM1T</strain>
    </source>
</reference>
<evidence type="ECO:0000256" key="4">
    <source>
        <dbReference type="ARBA" id="ARBA00022801"/>
    </source>
</evidence>
<keyword evidence="5" id="KW-0460">Magnesium</keyword>
<dbReference type="PANTHER" id="PTHR12992">
    <property type="entry name" value="NUDIX HYDROLASE"/>
    <property type="match status" value="1"/>
</dbReference>